<name>V4NHX4_EUTSA</name>
<dbReference type="AlphaFoldDB" id="V4NHX4"/>
<accession>V4NHX4</accession>
<gene>
    <name evidence="1" type="ORF">EUTSA_v10010965mg</name>
</gene>
<keyword evidence="2" id="KW-1185">Reference proteome</keyword>
<sequence>FQQSRAVIETSRNLTLEKIKAHIQVMKYCSTTVVTPILGHVVLLYASKYGNIRNVVNISGRYDLQKDIRLGEDYLERIKQEGFIYAKERKSPNRLNTYMHESCLKINKECRVLMVIPVGDAKEFAKIIPNHKLEVFQGANHGYTKHQSQLVSTVMK</sequence>
<evidence type="ECO:0000313" key="1">
    <source>
        <dbReference type="EMBL" id="ESQ45816.1"/>
    </source>
</evidence>
<dbReference type="PANTHER" id="PTHR42886:SF53">
    <property type="entry name" value="ALPHA_BETA-HYDROLASES SUPERFAMILY PROTEIN"/>
    <property type="match status" value="1"/>
</dbReference>
<dbReference type="STRING" id="72664.V4NHX4"/>
<dbReference type="PANTHER" id="PTHR42886">
    <property type="entry name" value="RE40534P-RELATED"/>
    <property type="match status" value="1"/>
</dbReference>
<dbReference type="GO" id="GO:0005829">
    <property type="term" value="C:cytosol"/>
    <property type="evidence" value="ECO:0007669"/>
    <property type="project" value="TreeGrafter"/>
</dbReference>
<protein>
    <submittedName>
        <fullName evidence="1">Uncharacterized protein</fullName>
    </submittedName>
</protein>
<feature type="non-terminal residue" evidence="1">
    <location>
        <position position="156"/>
    </location>
</feature>
<reference evidence="1 2" key="1">
    <citation type="journal article" date="2013" name="Front. Plant Sci.">
        <title>The Reference Genome of the Halophytic Plant Eutrema salsugineum.</title>
        <authorList>
            <person name="Yang R."/>
            <person name="Jarvis D.E."/>
            <person name="Chen H."/>
            <person name="Beilstein M.A."/>
            <person name="Grimwood J."/>
            <person name="Jenkins J."/>
            <person name="Shu S."/>
            <person name="Prochnik S."/>
            <person name="Xin M."/>
            <person name="Ma C."/>
            <person name="Schmutz J."/>
            <person name="Wing R.A."/>
            <person name="Mitchell-Olds T."/>
            <person name="Schumaker K.S."/>
            <person name="Wang X."/>
        </authorList>
    </citation>
    <scope>NUCLEOTIDE SEQUENCE [LARGE SCALE GENOMIC DNA]</scope>
</reference>
<dbReference type="SUPFAM" id="SSF53474">
    <property type="entry name" value="alpha/beta-Hydrolases"/>
    <property type="match status" value="1"/>
</dbReference>
<organism evidence="1 2">
    <name type="scientific">Eutrema salsugineum</name>
    <name type="common">Saltwater cress</name>
    <name type="synonym">Sisymbrium salsugineum</name>
    <dbReference type="NCBI Taxonomy" id="72664"/>
    <lineage>
        <taxon>Eukaryota</taxon>
        <taxon>Viridiplantae</taxon>
        <taxon>Streptophyta</taxon>
        <taxon>Embryophyta</taxon>
        <taxon>Tracheophyta</taxon>
        <taxon>Spermatophyta</taxon>
        <taxon>Magnoliopsida</taxon>
        <taxon>eudicotyledons</taxon>
        <taxon>Gunneridae</taxon>
        <taxon>Pentapetalae</taxon>
        <taxon>rosids</taxon>
        <taxon>malvids</taxon>
        <taxon>Brassicales</taxon>
        <taxon>Brassicaceae</taxon>
        <taxon>Eutremeae</taxon>
        <taxon>Eutrema</taxon>
    </lineage>
</organism>
<dbReference type="KEGG" id="eus:EUTSA_v10010965mg"/>
<feature type="non-terminal residue" evidence="1">
    <location>
        <position position="1"/>
    </location>
</feature>
<dbReference type="eggNOG" id="KOG4667">
    <property type="taxonomic scope" value="Eukaryota"/>
</dbReference>
<dbReference type="Proteomes" id="UP000030689">
    <property type="component" value="Unassembled WGS sequence"/>
</dbReference>
<evidence type="ECO:0000313" key="2">
    <source>
        <dbReference type="Proteomes" id="UP000030689"/>
    </source>
</evidence>
<dbReference type="OMA" id="CYISHQD"/>
<proteinExistence type="predicted"/>
<dbReference type="EMBL" id="KI517435">
    <property type="protein sequence ID" value="ESQ45816.1"/>
    <property type="molecule type" value="Genomic_DNA"/>
</dbReference>
<dbReference type="Gene3D" id="3.40.50.1820">
    <property type="entry name" value="alpha/beta hydrolase"/>
    <property type="match status" value="1"/>
</dbReference>
<dbReference type="Gramene" id="ESQ45816">
    <property type="protein sequence ID" value="ESQ45816"/>
    <property type="gene ID" value="EUTSA_v10010965mg"/>
</dbReference>
<dbReference type="InterPro" id="IPR029058">
    <property type="entry name" value="AB_hydrolase_fold"/>
</dbReference>